<dbReference type="GO" id="GO:0016887">
    <property type="term" value="F:ATP hydrolysis activity"/>
    <property type="evidence" value="ECO:0007669"/>
    <property type="project" value="InterPro"/>
</dbReference>
<sequence length="314" mass="33999">MNAIIQVEQISRTFGSITAVDGISLSVEEGEVFGVLGPNGSGKTTLVRLLAGVLAPTGGTAHLFGKDVTRDGVYVRQRIGVLTETPSLYERLTARKNLTFFARLYGIPDAEVAGRVDAILSLMNLADRADDLAGGFSKGMKQRLAVARALIHDPQLVFLDEPTSGLDPEASRQVTGIIREMAADQGKTIFLCTHNLGQAQDLCSRVAMLSAGRILAQGSRDDLSERLWDAVPLEMEFQGPPPDAVLEAILRIAGVTLENRAETTITLRVQHRHQVPTVIRAAVGQGGDIVRVSPREYSLEEIYFAVQEQGRRDA</sequence>
<comment type="caution">
    <text evidence="6">The sequence shown here is derived from an EMBL/GenBank/DDBJ whole genome shotgun (WGS) entry which is preliminary data.</text>
</comment>
<evidence type="ECO:0000256" key="1">
    <source>
        <dbReference type="ARBA" id="ARBA00005417"/>
    </source>
</evidence>
<evidence type="ECO:0000256" key="4">
    <source>
        <dbReference type="ARBA" id="ARBA00022840"/>
    </source>
</evidence>
<dbReference type="InterPro" id="IPR027417">
    <property type="entry name" value="P-loop_NTPase"/>
</dbReference>
<dbReference type="SMART" id="SM00382">
    <property type="entry name" value="AAA"/>
    <property type="match status" value="1"/>
</dbReference>
<gene>
    <name evidence="6" type="ORF">ASZ90_015495</name>
</gene>
<dbReference type="PANTHER" id="PTHR42711">
    <property type="entry name" value="ABC TRANSPORTER ATP-BINDING PROTEIN"/>
    <property type="match status" value="1"/>
</dbReference>
<feature type="domain" description="ABC transporter" evidence="5">
    <location>
        <begin position="5"/>
        <end position="236"/>
    </location>
</feature>
<dbReference type="InterPro" id="IPR003439">
    <property type="entry name" value="ABC_transporter-like_ATP-bd"/>
</dbReference>
<dbReference type="PANTHER" id="PTHR42711:SF5">
    <property type="entry name" value="ABC TRANSPORTER ATP-BINDING PROTEIN NATA"/>
    <property type="match status" value="1"/>
</dbReference>
<comment type="similarity">
    <text evidence="1">Belongs to the ABC transporter superfamily.</text>
</comment>
<dbReference type="GO" id="GO:0005524">
    <property type="term" value="F:ATP binding"/>
    <property type="evidence" value="ECO:0007669"/>
    <property type="project" value="UniProtKB-KW"/>
</dbReference>
<name>A0A0W8F1Q9_9ZZZZ</name>
<dbReference type="PROSITE" id="PS50893">
    <property type="entry name" value="ABC_TRANSPORTER_2"/>
    <property type="match status" value="1"/>
</dbReference>
<reference evidence="6" key="1">
    <citation type="journal article" date="2015" name="Proc. Natl. Acad. Sci. U.S.A.">
        <title>Networks of energetic and metabolic interactions define dynamics in microbial communities.</title>
        <authorList>
            <person name="Embree M."/>
            <person name="Liu J.K."/>
            <person name="Al-Bassam M.M."/>
            <person name="Zengler K."/>
        </authorList>
    </citation>
    <scope>NUCLEOTIDE SEQUENCE</scope>
</reference>
<evidence type="ECO:0000256" key="3">
    <source>
        <dbReference type="ARBA" id="ARBA00022741"/>
    </source>
</evidence>
<dbReference type="SUPFAM" id="SSF52540">
    <property type="entry name" value="P-loop containing nucleoside triphosphate hydrolases"/>
    <property type="match status" value="1"/>
</dbReference>
<dbReference type="InterPro" id="IPR050763">
    <property type="entry name" value="ABC_transporter_ATP-binding"/>
</dbReference>
<dbReference type="Pfam" id="PF00005">
    <property type="entry name" value="ABC_tran"/>
    <property type="match status" value="1"/>
</dbReference>
<evidence type="ECO:0000256" key="2">
    <source>
        <dbReference type="ARBA" id="ARBA00022448"/>
    </source>
</evidence>
<organism evidence="6">
    <name type="scientific">hydrocarbon metagenome</name>
    <dbReference type="NCBI Taxonomy" id="938273"/>
    <lineage>
        <taxon>unclassified sequences</taxon>
        <taxon>metagenomes</taxon>
        <taxon>ecological metagenomes</taxon>
    </lineage>
</organism>
<keyword evidence="2" id="KW-0813">Transport</keyword>
<protein>
    <submittedName>
        <fullName evidence="6">Abc transporter, atp-binding protein</fullName>
    </submittedName>
</protein>
<proteinExistence type="inferred from homology"/>
<dbReference type="PROSITE" id="PS00211">
    <property type="entry name" value="ABC_TRANSPORTER_1"/>
    <property type="match status" value="1"/>
</dbReference>
<dbReference type="InterPro" id="IPR017871">
    <property type="entry name" value="ABC_transporter-like_CS"/>
</dbReference>
<evidence type="ECO:0000313" key="6">
    <source>
        <dbReference type="EMBL" id="KUG14840.1"/>
    </source>
</evidence>
<keyword evidence="3" id="KW-0547">Nucleotide-binding</keyword>
<accession>A0A0W8F1Q9</accession>
<dbReference type="InterPro" id="IPR003593">
    <property type="entry name" value="AAA+_ATPase"/>
</dbReference>
<keyword evidence="4 6" id="KW-0067">ATP-binding</keyword>
<dbReference type="AlphaFoldDB" id="A0A0W8F1Q9"/>
<dbReference type="EMBL" id="LNQE01001613">
    <property type="protein sequence ID" value="KUG14840.1"/>
    <property type="molecule type" value="Genomic_DNA"/>
</dbReference>
<evidence type="ECO:0000259" key="5">
    <source>
        <dbReference type="PROSITE" id="PS50893"/>
    </source>
</evidence>
<dbReference type="Gene3D" id="3.40.50.300">
    <property type="entry name" value="P-loop containing nucleotide triphosphate hydrolases"/>
    <property type="match status" value="1"/>
</dbReference>